<keyword evidence="1 3" id="KW-0732">Signal</keyword>
<reference evidence="5" key="1">
    <citation type="submission" date="2021-04" db="EMBL/GenBank/DDBJ databases">
        <title>The complete genome sequence of Caulobacter sp. S6.</title>
        <authorList>
            <person name="Tang Y."/>
            <person name="Ouyang W."/>
            <person name="Liu Q."/>
            <person name="Huang B."/>
            <person name="Guo Z."/>
            <person name="Lei P."/>
        </authorList>
    </citation>
    <scope>NUCLEOTIDE SEQUENCE</scope>
    <source>
        <strain evidence="5">S6</strain>
    </source>
</reference>
<dbReference type="SUPFAM" id="SSF48230">
    <property type="entry name" value="Chondroitin AC/alginate lyase"/>
    <property type="match status" value="1"/>
</dbReference>
<dbReference type="Pfam" id="PF05426">
    <property type="entry name" value="Alginate_lyase"/>
    <property type="match status" value="1"/>
</dbReference>
<dbReference type="KEGG" id="caul:KCG34_23210"/>
<evidence type="ECO:0000256" key="3">
    <source>
        <dbReference type="SAM" id="SignalP"/>
    </source>
</evidence>
<name>A0A975IUN2_9CAUL</name>
<sequence length="360" mass="38224">MMKLNGILLAALLAGAATSAMAQGVRLSPPFRTVPPQAGAPAGNCPAVPPAPISLHVDSPYKKGDPTFSHLDLQAEAAVDALVKPIRDFYVAVDVQAGRYTMSNGANEAAGACALAMMDSWASQNAVSQLTNHDAHLFRANMISALAIDFMQVRGLNTGDPDQRRRIANWLHSLAEDSLEHWRSLPPDSMVNHNNHRAWAALATAATGVATNDPSLLRWGVESAKVVACEADGDGALPREIGRAARARLYSLYAAEPLVITAELAAANGQDLYGACNGAVRRIADFALRAVDDPSQVEAKSGVRQESFYKPDGSFNKAQIAWAEVYHHRFPDAPLPANFAAGKPYFAPDLGGGIGALVNR</sequence>
<dbReference type="Gene3D" id="1.50.10.100">
    <property type="entry name" value="Chondroitin AC/alginate lyase"/>
    <property type="match status" value="1"/>
</dbReference>
<dbReference type="InterPro" id="IPR008929">
    <property type="entry name" value="Chondroitin_lyas"/>
</dbReference>
<organism evidence="5 6">
    <name type="scientific">Phenylobacterium montanum</name>
    <dbReference type="NCBI Taxonomy" id="2823693"/>
    <lineage>
        <taxon>Bacteria</taxon>
        <taxon>Pseudomonadati</taxon>
        <taxon>Pseudomonadota</taxon>
        <taxon>Alphaproteobacteria</taxon>
        <taxon>Caulobacterales</taxon>
        <taxon>Caulobacteraceae</taxon>
        <taxon>Phenylobacterium</taxon>
    </lineage>
</organism>
<dbReference type="GO" id="GO:0042597">
    <property type="term" value="C:periplasmic space"/>
    <property type="evidence" value="ECO:0007669"/>
    <property type="project" value="InterPro"/>
</dbReference>
<evidence type="ECO:0000256" key="2">
    <source>
        <dbReference type="ARBA" id="ARBA00023239"/>
    </source>
</evidence>
<feature type="chain" id="PRO_5037813143" evidence="3">
    <location>
        <begin position="23"/>
        <end position="360"/>
    </location>
</feature>
<dbReference type="InterPro" id="IPR008397">
    <property type="entry name" value="Alginate_lyase_dom"/>
</dbReference>
<accession>A0A975IUN2</accession>
<evidence type="ECO:0000313" key="6">
    <source>
        <dbReference type="Proteomes" id="UP000676409"/>
    </source>
</evidence>
<protein>
    <submittedName>
        <fullName evidence="5">Alginate lyase family protein</fullName>
    </submittedName>
</protein>
<proteinExistence type="predicted"/>
<dbReference type="AlphaFoldDB" id="A0A975IUN2"/>
<keyword evidence="2 5" id="KW-0456">Lyase</keyword>
<feature type="domain" description="Alginate lyase" evidence="4">
    <location>
        <begin position="109"/>
        <end position="295"/>
    </location>
</feature>
<dbReference type="EMBL" id="CP073078">
    <property type="protein sequence ID" value="QUD87915.1"/>
    <property type="molecule type" value="Genomic_DNA"/>
</dbReference>
<feature type="signal peptide" evidence="3">
    <location>
        <begin position="1"/>
        <end position="22"/>
    </location>
</feature>
<dbReference type="RefSeq" id="WP_211937966.1">
    <property type="nucleotide sequence ID" value="NZ_CP073078.1"/>
</dbReference>
<evidence type="ECO:0000259" key="4">
    <source>
        <dbReference type="Pfam" id="PF05426"/>
    </source>
</evidence>
<gene>
    <name evidence="5" type="ORF">KCG34_23210</name>
</gene>
<dbReference type="Proteomes" id="UP000676409">
    <property type="component" value="Chromosome"/>
</dbReference>
<dbReference type="GO" id="GO:0016829">
    <property type="term" value="F:lyase activity"/>
    <property type="evidence" value="ECO:0007669"/>
    <property type="project" value="UniProtKB-KW"/>
</dbReference>
<evidence type="ECO:0000256" key="1">
    <source>
        <dbReference type="ARBA" id="ARBA00022729"/>
    </source>
</evidence>
<evidence type="ECO:0000313" key="5">
    <source>
        <dbReference type="EMBL" id="QUD87915.1"/>
    </source>
</evidence>
<keyword evidence="6" id="KW-1185">Reference proteome</keyword>